<keyword evidence="6" id="KW-0007">Acetylation</keyword>
<dbReference type="Gene3D" id="3.40.50.12780">
    <property type="entry name" value="N-terminal domain of ligase-like"/>
    <property type="match status" value="1"/>
</dbReference>
<dbReference type="InterPro" id="IPR020845">
    <property type="entry name" value="AMP-binding_CS"/>
</dbReference>
<evidence type="ECO:0000259" key="7">
    <source>
        <dbReference type="Pfam" id="PF00501"/>
    </source>
</evidence>
<accession>A0A419V3S6</accession>
<evidence type="ECO:0000256" key="4">
    <source>
        <dbReference type="ARBA" id="ARBA00022741"/>
    </source>
</evidence>
<evidence type="ECO:0000256" key="1">
    <source>
        <dbReference type="ARBA" id="ARBA00006432"/>
    </source>
</evidence>
<keyword evidence="3" id="KW-0436">Ligase</keyword>
<dbReference type="Proteomes" id="UP000285120">
    <property type="component" value="Unassembled WGS sequence"/>
</dbReference>
<dbReference type="GO" id="GO:0006085">
    <property type="term" value="P:acetyl-CoA biosynthetic process"/>
    <property type="evidence" value="ECO:0007669"/>
    <property type="project" value="TreeGrafter"/>
</dbReference>
<dbReference type="RefSeq" id="WP_245960980.1">
    <property type="nucleotide sequence ID" value="NZ_RAPK01000009.1"/>
</dbReference>
<dbReference type="InterPro" id="IPR045851">
    <property type="entry name" value="AMP-bd_C_sf"/>
</dbReference>
<evidence type="ECO:0000256" key="5">
    <source>
        <dbReference type="ARBA" id="ARBA00022840"/>
    </source>
</evidence>
<feature type="domain" description="AMP-binding enzyme C-terminal" evidence="8">
    <location>
        <begin position="532"/>
        <end position="610"/>
    </location>
</feature>
<dbReference type="GO" id="GO:0005524">
    <property type="term" value="F:ATP binding"/>
    <property type="evidence" value="ECO:0007669"/>
    <property type="project" value="UniProtKB-KW"/>
</dbReference>
<dbReference type="Pfam" id="PF13193">
    <property type="entry name" value="AMP-binding_C"/>
    <property type="match status" value="1"/>
</dbReference>
<dbReference type="InterPro" id="IPR042099">
    <property type="entry name" value="ANL_N_sf"/>
</dbReference>
<feature type="domain" description="Acetyl-coenzyme A synthetase N-terminal" evidence="9">
    <location>
        <begin position="31"/>
        <end position="88"/>
    </location>
</feature>
<comment type="similarity">
    <text evidence="1">Belongs to the ATP-dependent AMP-binding enzyme family.</text>
</comment>
<evidence type="ECO:0000259" key="9">
    <source>
        <dbReference type="Pfam" id="PF16177"/>
    </source>
</evidence>
<evidence type="ECO:0000313" key="11">
    <source>
        <dbReference type="Proteomes" id="UP000285120"/>
    </source>
</evidence>
<evidence type="ECO:0000256" key="6">
    <source>
        <dbReference type="ARBA" id="ARBA00022990"/>
    </source>
</evidence>
<keyword evidence="5" id="KW-0067">ATP-binding</keyword>
<keyword evidence="4" id="KW-0547">Nucleotide-binding</keyword>
<dbReference type="Pfam" id="PF00501">
    <property type="entry name" value="AMP-binding"/>
    <property type="match status" value="1"/>
</dbReference>
<gene>
    <name evidence="10" type="ORF">ATL39_2373</name>
</gene>
<dbReference type="PANTHER" id="PTHR24095">
    <property type="entry name" value="ACETYL-COENZYME A SYNTHETASE"/>
    <property type="match status" value="1"/>
</dbReference>
<dbReference type="PANTHER" id="PTHR24095:SF14">
    <property type="entry name" value="ACETYL-COENZYME A SYNTHETASE 1"/>
    <property type="match status" value="1"/>
</dbReference>
<dbReference type="GO" id="GO:0003987">
    <property type="term" value="F:acetate-CoA ligase activity"/>
    <property type="evidence" value="ECO:0007669"/>
    <property type="project" value="UniProtKB-EC"/>
</dbReference>
<dbReference type="EMBL" id="RAPK01000009">
    <property type="protein sequence ID" value="RKD73167.1"/>
    <property type="molecule type" value="Genomic_DNA"/>
</dbReference>
<protein>
    <recommendedName>
        <fullName evidence="2">acetate--CoA ligase</fullName>
        <ecNumber evidence="2">6.2.1.1</ecNumber>
    </recommendedName>
</protein>
<evidence type="ECO:0000313" key="10">
    <source>
        <dbReference type="EMBL" id="RKD73167.1"/>
    </source>
</evidence>
<keyword evidence="11" id="KW-1185">Reference proteome</keyword>
<evidence type="ECO:0000256" key="3">
    <source>
        <dbReference type="ARBA" id="ARBA00022598"/>
    </source>
</evidence>
<name>A0A419V3S6_9BACL</name>
<dbReference type="InterPro" id="IPR025110">
    <property type="entry name" value="AMP-bd_C"/>
</dbReference>
<evidence type="ECO:0000256" key="2">
    <source>
        <dbReference type="ARBA" id="ARBA00013275"/>
    </source>
</evidence>
<dbReference type="PROSITE" id="PS00455">
    <property type="entry name" value="AMP_BINDING"/>
    <property type="match status" value="1"/>
</dbReference>
<dbReference type="AlphaFoldDB" id="A0A419V3S6"/>
<dbReference type="InterPro" id="IPR000873">
    <property type="entry name" value="AMP-dep_synth/lig_dom"/>
</dbReference>
<feature type="domain" description="AMP-dependent synthetase/ligase" evidence="7">
    <location>
        <begin position="98"/>
        <end position="473"/>
    </location>
</feature>
<proteinExistence type="inferred from homology"/>
<dbReference type="Gene3D" id="3.30.300.30">
    <property type="match status" value="1"/>
</dbReference>
<dbReference type="InterPro" id="IPR032387">
    <property type="entry name" value="ACAS_N"/>
</dbReference>
<organism evidence="10 11">
    <name type="scientific">Sinobaca qinghaiensis</name>
    <dbReference type="NCBI Taxonomy" id="342944"/>
    <lineage>
        <taxon>Bacteria</taxon>
        <taxon>Bacillati</taxon>
        <taxon>Bacillota</taxon>
        <taxon>Bacilli</taxon>
        <taxon>Bacillales</taxon>
        <taxon>Sporolactobacillaceae</taxon>
        <taxon>Sinobaca</taxon>
    </lineage>
</organism>
<sequence>MDKQDWWFPTDIQIKATRLHKWMRKLGYTDYDAFYKASILDISWFWSQAEKELDIEWFHHYRYALDLSDGWKWPHWYVKGKLNASHNAVFKWAEKEDTKQGTALKWEGEDGEQEQYTFDELTAAVKRAANGLKHSGISKGDVVTLYMPMIPETVISMMALSQIGAVFSPVFSGYGAEAVAARMDAAGSSVLIAASGYTRKGRPVLMKKEADRAVDLSESGKTLIIVEREDDVEIRDTIDITWKEIINHAPLDKVHKAKSDEPFMLLYTSGTTGKPKGTVHTHGGFPIKAAFDAGLCMDVKKGDTFCWYTDMGWMMGPFLVYGALMNGACLMMYEGAPDYPEPDRLWKLTESAGITHLGVSPTLIRSLMQHGKEWTERKDLSSLRVIGSTGEPWNPEPWKWLFRTAGRSRIPIINYSGGTETSGGILGNLLLKPIGPATFNSAIPGMAADVFNDDGQSVTGEVGELVVKKPWVGMTAGFWKEPQRYEEAYWKRWKDIWVHGDWAIKTKEGYWTITGRSDDVMTIAGKRVGPGEIESILVEHYAVKEAAAIGIPDEKKGEALVCFIVLNEGNQPDKSITEEAGRRCESSMGRSLVPSAIFIVDDLPKTRNGKIMRRAVRSAFLNEETGDLSALENPQALEDIKEKAEKM</sequence>
<dbReference type="SUPFAM" id="SSF56801">
    <property type="entry name" value="Acetyl-CoA synthetase-like"/>
    <property type="match status" value="1"/>
</dbReference>
<reference evidence="10 11" key="1">
    <citation type="submission" date="2018-09" db="EMBL/GenBank/DDBJ databases">
        <title>Genomic Encyclopedia of Archaeal and Bacterial Type Strains, Phase II (KMG-II): from individual species to whole genera.</title>
        <authorList>
            <person name="Goeker M."/>
        </authorList>
    </citation>
    <scope>NUCLEOTIDE SEQUENCE [LARGE SCALE GENOMIC DNA]</scope>
    <source>
        <strain evidence="10 11">DSM 17008</strain>
    </source>
</reference>
<dbReference type="Pfam" id="PF16177">
    <property type="entry name" value="ACAS_N"/>
    <property type="match status" value="1"/>
</dbReference>
<comment type="caution">
    <text evidence="10">The sequence shown here is derived from an EMBL/GenBank/DDBJ whole genome shotgun (WGS) entry which is preliminary data.</text>
</comment>
<dbReference type="EC" id="6.2.1.1" evidence="2"/>
<evidence type="ECO:0000259" key="8">
    <source>
        <dbReference type="Pfam" id="PF13193"/>
    </source>
</evidence>